<dbReference type="Proteomes" id="UP000231019">
    <property type="component" value="Unassembled WGS sequence"/>
</dbReference>
<proteinExistence type="predicted"/>
<keyword evidence="1" id="KW-0812">Transmembrane</keyword>
<feature type="transmembrane region" description="Helical" evidence="1">
    <location>
        <begin position="75"/>
        <end position="99"/>
    </location>
</feature>
<keyword evidence="1" id="KW-1133">Transmembrane helix</keyword>
<gene>
    <name evidence="2" type="ORF">COW36_10255</name>
</gene>
<evidence type="ECO:0000313" key="2">
    <source>
        <dbReference type="EMBL" id="PIW17015.1"/>
    </source>
</evidence>
<dbReference type="AlphaFoldDB" id="A0A2M7G5Z3"/>
<evidence type="ECO:0000256" key="1">
    <source>
        <dbReference type="SAM" id="Phobius"/>
    </source>
</evidence>
<organism evidence="2 3">
    <name type="scientific">bacterium (Candidatus Blackallbacteria) CG17_big_fil_post_rev_8_21_14_2_50_48_46</name>
    <dbReference type="NCBI Taxonomy" id="2014261"/>
    <lineage>
        <taxon>Bacteria</taxon>
        <taxon>Candidatus Blackallbacteria</taxon>
    </lineage>
</organism>
<feature type="transmembrane region" description="Helical" evidence="1">
    <location>
        <begin position="105"/>
        <end position="128"/>
    </location>
</feature>
<sequence length="172" mass="17636">MTHISGHPTLDRMMHAAGSIFTPNHQHGTSAPAQTTETPAFLGPQDQLVVKGANGIPATQEAWVPFKSSKTGAAVGAMTGVIVGTVAGFASAAAIGVLAKDPKMALSVGASVYLTSIGAGAVAGAVGYKTRSMNIDTTEPPMGSLFDTPEQARINMEKSKQIWEKAGFVGVK</sequence>
<keyword evidence="1" id="KW-0472">Membrane</keyword>
<accession>A0A2M7G5Z3</accession>
<protein>
    <submittedName>
        <fullName evidence="2">Uncharacterized protein</fullName>
    </submittedName>
</protein>
<dbReference type="EMBL" id="PFFQ01000031">
    <property type="protein sequence ID" value="PIW17015.1"/>
    <property type="molecule type" value="Genomic_DNA"/>
</dbReference>
<comment type="caution">
    <text evidence="2">The sequence shown here is derived from an EMBL/GenBank/DDBJ whole genome shotgun (WGS) entry which is preliminary data.</text>
</comment>
<reference evidence="2 3" key="1">
    <citation type="submission" date="2017-09" db="EMBL/GenBank/DDBJ databases">
        <title>Depth-based differentiation of microbial function through sediment-hosted aquifers and enrichment of novel symbionts in the deep terrestrial subsurface.</title>
        <authorList>
            <person name="Probst A.J."/>
            <person name="Ladd B."/>
            <person name="Jarett J.K."/>
            <person name="Geller-Mcgrath D.E."/>
            <person name="Sieber C.M."/>
            <person name="Emerson J.B."/>
            <person name="Anantharaman K."/>
            <person name="Thomas B.C."/>
            <person name="Malmstrom R."/>
            <person name="Stieglmeier M."/>
            <person name="Klingl A."/>
            <person name="Woyke T."/>
            <person name="Ryan C.M."/>
            <person name="Banfield J.F."/>
        </authorList>
    </citation>
    <scope>NUCLEOTIDE SEQUENCE [LARGE SCALE GENOMIC DNA]</scope>
    <source>
        <strain evidence="2">CG17_big_fil_post_rev_8_21_14_2_50_48_46</strain>
    </source>
</reference>
<name>A0A2M7G5Z3_9BACT</name>
<evidence type="ECO:0000313" key="3">
    <source>
        <dbReference type="Proteomes" id="UP000231019"/>
    </source>
</evidence>